<dbReference type="RefSeq" id="WP_275230337.1">
    <property type="nucleotide sequence ID" value="NZ_JARESE010000076.1"/>
</dbReference>
<feature type="transmembrane region" description="Helical" evidence="1">
    <location>
        <begin position="166"/>
        <end position="191"/>
    </location>
</feature>
<comment type="caution">
    <text evidence="2">The sequence shown here is derived from an EMBL/GenBank/DDBJ whole genome shotgun (WGS) entry which is preliminary data.</text>
</comment>
<evidence type="ECO:0000313" key="3">
    <source>
        <dbReference type="Proteomes" id="UP001216253"/>
    </source>
</evidence>
<keyword evidence="1" id="KW-0812">Transmembrane</keyword>
<evidence type="ECO:0000256" key="1">
    <source>
        <dbReference type="SAM" id="Phobius"/>
    </source>
</evidence>
<keyword evidence="3" id="KW-1185">Reference proteome</keyword>
<accession>A0ABT5WWJ0</accession>
<keyword evidence="1" id="KW-1133">Transmembrane helix</keyword>
<feature type="transmembrane region" description="Helical" evidence="1">
    <location>
        <begin position="238"/>
        <end position="256"/>
    </location>
</feature>
<dbReference type="InterPro" id="IPR018692">
    <property type="entry name" value="DUF2189"/>
</dbReference>
<dbReference type="Pfam" id="PF09955">
    <property type="entry name" value="DUF2189"/>
    <property type="match status" value="1"/>
</dbReference>
<name>A0ABT5WWJ0_9SPHN</name>
<gene>
    <name evidence="2" type="ORF">PYV00_21200</name>
</gene>
<feature type="transmembrane region" description="Helical" evidence="1">
    <location>
        <begin position="71"/>
        <end position="90"/>
    </location>
</feature>
<evidence type="ECO:0000313" key="2">
    <source>
        <dbReference type="EMBL" id="MDE8654216.1"/>
    </source>
</evidence>
<organism evidence="2 3">
    <name type="scientific">Novosphingobium album</name>
    <name type="common">ex Liu et al. 2023</name>
    <dbReference type="NCBI Taxonomy" id="3031130"/>
    <lineage>
        <taxon>Bacteria</taxon>
        <taxon>Pseudomonadati</taxon>
        <taxon>Pseudomonadota</taxon>
        <taxon>Alphaproteobacteria</taxon>
        <taxon>Sphingomonadales</taxon>
        <taxon>Sphingomonadaceae</taxon>
        <taxon>Novosphingobium</taxon>
    </lineage>
</organism>
<sequence>MTTIPPVVPPLATEQPYARNLAPAAAFGWLRDGWRDLVTNPGPSLLYGLFVFLLSAGIVAGLIWLAWDYALFPAIAGFLVFAPALAVGLYDKSRALEQDEPVSLRHMLLPHARAGGQVLFTGALLCGVMLLWMRAAVIIYALFFGVRPFPGLDHIAPMLFTTSTGIAMLIVGTLIGGLFAAFSFAISAFSIPMMLDQRVDTLTAMGTSWALVWNNLGAMLVWGALVLALFLLSVATGFVALIVVFPWLGHATWHAYRAVR</sequence>
<feature type="transmembrane region" description="Helical" evidence="1">
    <location>
        <begin position="118"/>
        <end position="146"/>
    </location>
</feature>
<reference evidence="2 3" key="1">
    <citation type="submission" date="2023-03" db="EMBL/GenBank/DDBJ databases">
        <title>NovoSphingobium album sp. nov. isolated from polycyclic aromatic hydrocarbons- and heavy-metal polluted soil.</title>
        <authorList>
            <person name="Liu Z."/>
            <person name="Wang K."/>
        </authorList>
    </citation>
    <scope>NUCLEOTIDE SEQUENCE [LARGE SCALE GENOMIC DNA]</scope>
    <source>
        <strain evidence="2 3">H3SJ31-1</strain>
    </source>
</reference>
<protein>
    <submittedName>
        <fullName evidence="2">DUF2189 domain-containing protein</fullName>
    </submittedName>
</protein>
<proteinExistence type="predicted"/>
<feature type="transmembrane region" description="Helical" evidence="1">
    <location>
        <begin position="212"/>
        <end position="232"/>
    </location>
</feature>
<dbReference type="EMBL" id="JARESE010000076">
    <property type="protein sequence ID" value="MDE8654216.1"/>
    <property type="molecule type" value="Genomic_DNA"/>
</dbReference>
<keyword evidence="1" id="KW-0472">Membrane</keyword>
<dbReference type="Proteomes" id="UP001216253">
    <property type="component" value="Unassembled WGS sequence"/>
</dbReference>
<feature type="transmembrane region" description="Helical" evidence="1">
    <location>
        <begin position="45"/>
        <end position="65"/>
    </location>
</feature>